<name>V2UKK1_9GAMM</name>
<sequence length="182" mass="20443">MLTTSQHALIDAIEQLDPAKVQDLLSQGLDPNFMDPEKGLPITVVCDGLFQWWEALCDASEAGKPLSEQQKQQLLQPHLEILDALIQAKANVHLWDAEEFYGPLWDAASAACVPAVQRLLDEKVNPNTLDDEDLTVLSSISQLFFECDYDEIDWSQTLPEQKQTLQLLREHGAKMTKELTNA</sequence>
<dbReference type="OrthoDB" id="6708156at2"/>
<dbReference type="PATRIC" id="fig|1341683.3.peg.2453"/>
<reference evidence="1 2" key="1">
    <citation type="submission" date="2013-10" db="EMBL/GenBank/DDBJ databases">
        <title>The Genome Sequence of Acinetobacter brisouii CIP 110357.</title>
        <authorList>
            <consortium name="The Broad Institute Genomics Platform"/>
            <consortium name="The Broad Institute Genome Sequencing Center for Infectious Disease"/>
            <person name="Cerqueira G."/>
            <person name="Feldgarden M."/>
            <person name="Courvalin P."/>
            <person name="Grillot-Courvalin C."/>
            <person name="Clermont D."/>
            <person name="Rocha E."/>
            <person name="Yoon E.-J."/>
            <person name="Nemec A."/>
            <person name="Young S.K."/>
            <person name="Zeng Q."/>
            <person name="Gargeya S."/>
            <person name="Fitzgerald M."/>
            <person name="Abouelleil A."/>
            <person name="Alvarado L."/>
            <person name="Berlin A.M."/>
            <person name="Chapman S.B."/>
            <person name="Gainer-Dewar J."/>
            <person name="Goldberg J."/>
            <person name="Gnerre S."/>
            <person name="Griggs A."/>
            <person name="Gujja S."/>
            <person name="Hansen M."/>
            <person name="Howarth C."/>
            <person name="Imamovic A."/>
            <person name="Ireland A."/>
            <person name="Larimer J."/>
            <person name="McCowan C."/>
            <person name="Murphy C."/>
            <person name="Pearson M."/>
            <person name="Poon T.W."/>
            <person name="Priest M."/>
            <person name="Roberts A."/>
            <person name="Saif S."/>
            <person name="Shea T."/>
            <person name="Sykes S."/>
            <person name="Wortman J."/>
            <person name="Nusbaum C."/>
            <person name="Birren B."/>
        </authorList>
    </citation>
    <scope>NUCLEOTIDE SEQUENCE [LARGE SCALE GENOMIC DNA]</scope>
    <source>
        <strain evidence="1 2">CIP 110357</strain>
    </source>
</reference>
<dbReference type="Gene3D" id="1.25.40.20">
    <property type="entry name" value="Ankyrin repeat-containing domain"/>
    <property type="match status" value="1"/>
</dbReference>
<evidence type="ECO:0000313" key="1">
    <source>
        <dbReference type="EMBL" id="ESK50497.1"/>
    </source>
</evidence>
<proteinExistence type="predicted"/>
<keyword evidence="2" id="KW-1185">Reference proteome</keyword>
<dbReference type="SUPFAM" id="SSF48403">
    <property type="entry name" value="Ankyrin repeat"/>
    <property type="match status" value="1"/>
</dbReference>
<evidence type="ECO:0008006" key="3">
    <source>
        <dbReference type="Google" id="ProtNLM"/>
    </source>
</evidence>
<dbReference type="AlphaFoldDB" id="V2UKK1"/>
<gene>
    <name evidence="1" type="ORF">P255_02479</name>
</gene>
<dbReference type="RefSeq" id="WP_004902703.1">
    <property type="nucleotide sequence ID" value="NZ_BBTI01000005.1"/>
</dbReference>
<accession>V2UKK1</accession>
<dbReference type="HOGENOM" id="CLU_1486010_0_0_6"/>
<dbReference type="Proteomes" id="UP000018418">
    <property type="component" value="Unassembled WGS sequence"/>
</dbReference>
<comment type="caution">
    <text evidence="1">The sequence shown here is derived from an EMBL/GenBank/DDBJ whole genome shotgun (WGS) entry which is preliminary data.</text>
</comment>
<organism evidence="1 2">
    <name type="scientific">Acinetobacter brisouii CIP 110357</name>
    <dbReference type="NCBI Taxonomy" id="1341683"/>
    <lineage>
        <taxon>Bacteria</taxon>
        <taxon>Pseudomonadati</taxon>
        <taxon>Pseudomonadota</taxon>
        <taxon>Gammaproteobacteria</taxon>
        <taxon>Moraxellales</taxon>
        <taxon>Moraxellaceae</taxon>
        <taxon>Acinetobacter</taxon>
    </lineage>
</organism>
<dbReference type="InterPro" id="IPR036770">
    <property type="entry name" value="Ankyrin_rpt-contain_sf"/>
</dbReference>
<evidence type="ECO:0000313" key="2">
    <source>
        <dbReference type="Proteomes" id="UP000018418"/>
    </source>
</evidence>
<dbReference type="EMBL" id="AYEU01000007">
    <property type="protein sequence ID" value="ESK50497.1"/>
    <property type="molecule type" value="Genomic_DNA"/>
</dbReference>
<dbReference type="STRING" id="396323.VH98_04675"/>
<protein>
    <recommendedName>
        <fullName evidence="3">Ankyrin repeat domain-containing protein</fullName>
    </recommendedName>
</protein>